<evidence type="ECO:0008006" key="4">
    <source>
        <dbReference type="Google" id="ProtNLM"/>
    </source>
</evidence>
<evidence type="ECO:0000313" key="3">
    <source>
        <dbReference type="Proteomes" id="UP000318717"/>
    </source>
</evidence>
<evidence type="ECO:0000256" key="1">
    <source>
        <dbReference type="SAM" id="Coils"/>
    </source>
</evidence>
<evidence type="ECO:0000313" key="2">
    <source>
        <dbReference type="EMBL" id="GEA49275.1"/>
    </source>
</evidence>
<organism evidence="2 3">
    <name type="scientific">Vibrio inusitatus NBRC 102082</name>
    <dbReference type="NCBI Taxonomy" id="1219070"/>
    <lineage>
        <taxon>Bacteria</taxon>
        <taxon>Pseudomonadati</taxon>
        <taxon>Pseudomonadota</taxon>
        <taxon>Gammaproteobacteria</taxon>
        <taxon>Vibrionales</taxon>
        <taxon>Vibrionaceae</taxon>
        <taxon>Vibrio</taxon>
    </lineage>
</organism>
<feature type="coiled-coil region" evidence="1">
    <location>
        <begin position="56"/>
        <end position="87"/>
    </location>
</feature>
<gene>
    <name evidence="2" type="ORF">VIN01S_00790</name>
</gene>
<name>A0A4Y3HQE8_9VIBR</name>
<dbReference type="AlphaFoldDB" id="A0A4Y3HQE8"/>
<reference evidence="2 3" key="1">
    <citation type="submission" date="2019-06" db="EMBL/GenBank/DDBJ databases">
        <title>Whole genome shotgun sequence of Vibrio inusitatus NBRC 102082.</title>
        <authorList>
            <person name="Hosoyama A."/>
            <person name="Uohara A."/>
            <person name="Ohji S."/>
            <person name="Ichikawa N."/>
        </authorList>
    </citation>
    <scope>NUCLEOTIDE SEQUENCE [LARGE SCALE GENOMIC DNA]</scope>
    <source>
        <strain evidence="2 3">NBRC 102082</strain>
    </source>
</reference>
<dbReference type="EMBL" id="BJLF01000001">
    <property type="protein sequence ID" value="GEA49275.1"/>
    <property type="molecule type" value="Genomic_DNA"/>
</dbReference>
<accession>A0A4Y3HQE8</accession>
<dbReference type="RefSeq" id="WP_141343650.1">
    <property type="nucleotide sequence ID" value="NZ_BJLF01000001.1"/>
</dbReference>
<proteinExistence type="predicted"/>
<protein>
    <recommendedName>
        <fullName evidence="4">Transposase</fullName>
    </recommendedName>
</protein>
<keyword evidence="1" id="KW-0175">Coiled coil</keyword>
<sequence length="95" mass="10961">MIIWSELQKSEKQAIRTAVATLMRTGVFTASQVTDFIDVTEKTLKGWETNSQIKTCQDLEYEKQLLSESLERKKKEHKQLTDALIRKLMEAGTLE</sequence>
<keyword evidence="3" id="KW-1185">Reference proteome</keyword>
<comment type="caution">
    <text evidence="2">The sequence shown here is derived from an EMBL/GenBank/DDBJ whole genome shotgun (WGS) entry which is preliminary data.</text>
</comment>
<dbReference type="Proteomes" id="UP000318717">
    <property type="component" value="Unassembled WGS sequence"/>
</dbReference>